<accession>A0A427YHM5</accession>
<comment type="similarity">
    <text evidence="1">Belongs to the SDHAF4 family.</text>
</comment>
<dbReference type="Proteomes" id="UP000279259">
    <property type="component" value="Unassembled WGS sequence"/>
</dbReference>
<organism evidence="4 5">
    <name type="scientific">Saitozyma podzolica</name>
    <dbReference type="NCBI Taxonomy" id="1890683"/>
    <lineage>
        <taxon>Eukaryota</taxon>
        <taxon>Fungi</taxon>
        <taxon>Dikarya</taxon>
        <taxon>Basidiomycota</taxon>
        <taxon>Agaricomycotina</taxon>
        <taxon>Tremellomycetes</taxon>
        <taxon>Tremellales</taxon>
        <taxon>Trimorphomycetaceae</taxon>
        <taxon>Saitozyma</taxon>
    </lineage>
</organism>
<gene>
    <name evidence="4" type="primary">FMP21</name>
    <name evidence="4" type="ORF">EHS25_001203</name>
</gene>
<comment type="caution">
    <text evidence="4">The sequence shown here is derived from an EMBL/GenBank/DDBJ whole genome shotgun (WGS) entry which is preliminary data.</text>
</comment>
<dbReference type="AlphaFoldDB" id="A0A427YHM5"/>
<dbReference type="PANTHER" id="PTHR28524:SF3">
    <property type="entry name" value="SUCCINATE DEHYDROGENASE ASSEMBLY FACTOR 4, MITOCHONDRIAL"/>
    <property type="match status" value="1"/>
</dbReference>
<dbReference type="GO" id="GO:0034553">
    <property type="term" value="P:mitochondrial respiratory chain complex II assembly"/>
    <property type="evidence" value="ECO:0007669"/>
    <property type="project" value="TreeGrafter"/>
</dbReference>
<evidence type="ECO:0000313" key="4">
    <source>
        <dbReference type="EMBL" id="RSH90598.1"/>
    </source>
</evidence>
<feature type="compositionally biased region" description="Polar residues" evidence="3">
    <location>
        <begin position="138"/>
        <end position="151"/>
    </location>
</feature>
<evidence type="ECO:0000256" key="2">
    <source>
        <dbReference type="ARBA" id="ARBA00022170"/>
    </source>
</evidence>
<feature type="compositionally biased region" description="Low complexity" evidence="3">
    <location>
        <begin position="74"/>
        <end position="83"/>
    </location>
</feature>
<reference evidence="4 5" key="1">
    <citation type="submission" date="2018-11" db="EMBL/GenBank/DDBJ databases">
        <title>Genome sequence of Saitozyma podzolica DSM 27192.</title>
        <authorList>
            <person name="Aliyu H."/>
            <person name="Gorte O."/>
            <person name="Ochsenreither K."/>
        </authorList>
    </citation>
    <scope>NUCLEOTIDE SEQUENCE [LARGE SCALE GENOMIC DNA]</scope>
    <source>
        <strain evidence="4 5">DSM 27192</strain>
    </source>
</reference>
<name>A0A427YHM5_9TREE</name>
<evidence type="ECO:0000256" key="3">
    <source>
        <dbReference type="SAM" id="MobiDB-lite"/>
    </source>
</evidence>
<feature type="region of interest" description="Disordered" evidence="3">
    <location>
        <begin position="74"/>
        <end position="151"/>
    </location>
</feature>
<dbReference type="Pfam" id="PF07896">
    <property type="entry name" value="DUF1674"/>
    <property type="match status" value="1"/>
</dbReference>
<feature type="compositionally biased region" description="Basic and acidic residues" evidence="3">
    <location>
        <begin position="84"/>
        <end position="101"/>
    </location>
</feature>
<sequence length="151" mass="16137">MSTNIPLFRTITRSLVRPVAHPSRFLPSIHLATRASSSSSSSSRSSFSRPGPPPLSPSDQAEFDALIKANASIGATPAAAAPKAELEQAEEQHRDLRKGPKPEFQGDVNPKTGERGGPKVDPFKAGDNDWSYGGRVTGRSTRYSSRAPSHS</sequence>
<dbReference type="PANTHER" id="PTHR28524">
    <property type="entry name" value="SUCCINATE DEHYDROGENASE ASSEMBLY FACTOR 4, MITOCHONDRIAL"/>
    <property type="match status" value="1"/>
</dbReference>
<feature type="compositionally biased region" description="Low complexity" evidence="3">
    <location>
        <begin position="36"/>
        <end position="49"/>
    </location>
</feature>
<dbReference type="OrthoDB" id="201362at2759"/>
<evidence type="ECO:0000256" key="1">
    <source>
        <dbReference type="ARBA" id="ARBA00005701"/>
    </source>
</evidence>
<keyword evidence="5" id="KW-1185">Reference proteome</keyword>
<proteinExistence type="inferred from homology"/>
<feature type="compositionally biased region" description="Basic and acidic residues" evidence="3">
    <location>
        <begin position="112"/>
        <end position="127"/>
    </location>
</feature>
<evidence type="ECO:0000313" key="5">
    <source>
        <dbReference type="Proteomes" id="UP000279259"/>
    </source>
</evidence>
<protein>
    <recommendedName>
        <fullName evidence="2">Succinate dehydrogenase assembly factor 4, mitochondrial</fullName>
    </recommendedName>
</protein>
<dbReference type="InterPro" id="IPR012875">
    <property type="entry name" value="SDHF4"/>
</dbReference>
<dbReference type="STRING" id="1890683.A0A427YHM5"/>
<dbReference type="GO" id="GO:0005739">
    <property type="term" value="C:mitochondrion"/>
    <property type="evidence" value="ECO:0007669"/>
    <property type="project" value="TreeGrafter"/>
</dbReference>
<feature type="region of interest" description="Disordered" evidence="3">
    <location>
        <begin position="27"/>
        <end position="62"/>
    </location>
</feature>
<dbReference type="EMBL" id="RSCD01000010">
    <property type="protein sequence ID" value="RSH90598.1"/>
    <property type="molecule type" value="Genomic_DNA"/>
</dbReference>